<dbReference type="Proteomes" id="UP000054903">
    <property type="component" value="Unassembled WGS sequence"/>
</dbReference>
<name>A0A158CP87_9BURK</name>
<evidence type="ECO:0000313" key="2">
    <source>
        <dbReference type="EMBL" id="SAK83437.1"/>
    </source>
</evidence>
<feature type="compositionally biased region" description="Low complexity" evidence="1">
    <location>
        <begin position="167"/>
        <end position="176"/>
    </location>
</feature>
<protein>
    <submittedName>
        <fullName evidence="2">Uncharacterized protein</fullName>
    </submittedName>
</protein>
<feature type="compositionally biased region" description="Basic and acidic residues" evidence="1">
    <location>
        <begin position="157"/>
        <end position="166"/>
    </location>
</feature>
<proteinExistence type="predicted"/>
<evidence type="ECO:0000313" key="3">
    <source>
        <dbReference type="Proteomes" id="UP000054903"/>
    </source>
</evidence>
<sequence length="467" mass="50217">MSQPRGRYAGSRDSGQRQPRHVSQSSSNRQRQTYAKAPARESAQTASIFKTRSFQFLVDAVGAENIALGLDSSMTRVAELLKGERFTPETAFHMETTLGLPHGFFDQPHPLLTPETIARLKSPLDFVETDEKLDAESETHEPATALDVGHQPSLEVRSSEDAEMPKKPAGSSPSASRNNERGMAKQPSRDASLKGAPSTSKASQKSTQQHALPLKDAADVESIRRANLHVLTTRNGSKVRLGIVMALSGSNMAHRLHSKKRMDDVEASRFTERLGLPVGWLDTPRSEVEIPESVSRLLTPAARGRASVHHESVQHDEPPVLATQNRVRSKRAAVEARPGGPHLDGLGDAQSLTSADVQRGEETIGAGPLDQVSAALGELAGHSLNESEQHVPFASPVAPVTIVPPPASVRPERKAASLPSPSVTSLDNLHGIEPIAEALIKTLAGKARAGRLDELKALELLQQAILL</sequence>
<feature type="compositionally biased region" description="Basic and acidic residues" evidence="1">
    <location>
        <begin position="130"/>
        <end position="141"/>
    </location>
</feature>
<gene>
    <name evidence="2" type="ORF">AWB77_04285</name>
</gene>
<dbReference type="RefSeq" id="WP_061136428.1">
    <property type="nucleotide sequence ID" value="NZ_FCNX02000011.1"/>
</dbReference>
<feature type="compositionally biased region" description="Polar residues" evidence="1">
    <location>
        <begin position="21"/>
        <end position="33"/>
    </location>
</feature>
<feature type="compositionally biased region" description="Low complexity" evidence="1">
    <location>
        <begin position="198"/>
        <end position="209"/>
    </location>
</feature>
<keyword evidence="3" id="KW-1185">Reference proteome</keyword>
<feature type="compositionally biased region" description="Basic and acidic residues" evidence="1">
    <location>
        <begin position="309"/>
        <end position="318"/>
    </location>
</feature>
<dbReference type="AlphaFoldDB" id="A0A158CP87"/>
<dbReference type="EMBL" id="FCNX02000011">
    <property type="protein sequence ID" value="SAK83437.1"/>
    <property type="molecule type" value="Genomic_DNA"/>
</dbReference>
<reference evidence="2" key="1">
    <citation type="submission" date="2016-01" db="EMBL/GenBank/DDBJ databases">
        <authorList>
            <person name="Peeters C."/>
        </authorList>
    </citation>
    <scope>NUCLEOTIDE SEQUENCE</scope>
    <source>
        <strain evidence="2">LMG 29320</strain>
    </source>
</reference>
<dbReference type="OrthoDB" id="9124256at2"/>
<accession>A0A158CP87</accession>
<feature type="region of interest" description="Disordered" evidence="1">
    <location>
        <begin position="1"/>
        <end position="42"/>
    </location>
</feature>
<evidence type="ECO:0000256" key="1">
    <source>
        <dbReference type="SAM" id="MobiDB-lite"/>
    </source>
</evidence>
<feature type="region of interest" description="Disordered" evidence="1">
    <location>
        <begin position="130"/>
        <end position="218"/>
    </location>
</feature>
<feature type="compositionally biased region" description="Basic and acidic residues" evidence="1">
    <location>
        <begin position="178"/>
        <end position="192"/>
    </location>
</feature>
<feature type="region of interest" description="Disordered" evidence="1">
    <location>
        <begin position="309"/>
        <end position="349"/>
    </location>
</feature>
<organism evidence="2 3">
    <name type="scientific">Caballeronia fortuita</name>
    <dbReference type="NCBI Taxonomy" id="1777138"/>
    <lineage>
        <taxon>Bacteria</taxon>
        <taxon>Pseudomonadati</taxon>
        <taxon>Pseudomonadota</taxon>
        <taxon>Betaproteobacteria</taxon>
        <taxon>Burkholderiales</taxon>
        <taxon>Burkholderiaceae</taxon>
        <taxon>Caballeronia</taxon>
    </lineage>
</organism>
<comment type="caution">
    <text evidence="2">The sequence shown here is derived from an EMBL/GenBank/DDBJ whole genome shotgun (WGS) entry which is preliminary data.</text>
</comment>